<evidence type="ECO:0000256" key="8">
    <source>
        <dbReference type="ARBA" id="ARBA00049339"/>
    </source>
</evidence>
<dbReference type="InterPro" id="IPR036695">
    <property type="entry name" value="Arg-tRNA-synth_N_sf"/>
</dbReference>
<dbReference type="NCBIfam" id="TIGR00456">
    <property type="entry name" value="argS"/>
    <property type="match status" value="1"/>
</dbReference>
<dbReference type="Pfam" id="PF03485">
    <property type="entry name" value="Arg_tRNA_synt_N"/>
    <property type="match status" value="1"/>
</dbReference>
<dbReference type="EMBL" id="JAASQR010000001">
    <property type="protein sequence ID" value="NIJ15243.1"/>
    <property type="molecule type" value="Genomic_DNA"/>
</dbReference>
<dbReference type="PANTHER" id="PTHR11956">
    <property type="entry name" value="ARGINYL-TRNA SYNTHETASE"/>
    <property type="match status" value="1"/>
</dbReference>
<proteinExistence type="inferred from homology"/>
<keyword evidence="4 9" id="KW-0547">Nucleotide-binding</keyword>
<evidence type="ECO:0000256" key="1">
    <source>
        <dbReference type="ARBA" id="ARBA00005594"/>
    </source>
</evidence>
<comment type="similarity">
    <text evidence="1 9 10">Belongs to the class-I aminoacyl-tRNA synthetase family.</text>
</comment>
<dbReference type="HAMAP" id="MF_00123">
    <property type="entry name" value="Arg_tRNA_synth"/>
    <property type="match status" value="1"/>
</dbReference>
<sequence>MSLYIRFTAHLNAVLDALEADGTLPAGLNRKPVTVEPPRDPSHGDLATNAAMVLAKPAGTNPRTLAEKIVAGLQLLEEVESATIAGPGFINLTLTDPTWRAELAAIHAEGADYGRSQIGDGVTVNVEYVSANPTGPMHMGHCRGAVVGDALATLLEYVGHKVIREYYINDAGGQVDVLARSAHVRYREALGEDVGAIPEGLYPGDYLVPVGQALAADFGNKYVAAPEDEWLVLFRTRAVAAMMDMIRSDLGLLGIRHDVFSSEAELQAAGKPEAAEKWLRDHDFVYDGVLEAPKGDTPEDWEPVELPLFRSTRFGDDQDRPIKKSNGSWTYFGADMAYHFQKAQTADQLIDIWGADHAGTVKRIQAAVAALTEGKARFDVKLIQMVRLLRDGEPVKMSKRAGNFVTLADVVREVGKDVVRFTMLTRKADAQMDFDFAKVVEASKDNPVFYVQYAHARISSLGRKADEAGLDLPAPDLSRLGTQELGLVKLAAQFPRVVEGAASAREPHRIAFYLNDLASEFHGWWNVGNDNPDARVIQMGDPATTSARLFLSRGIGQIIRNGLALMGVAALTEMQ</sequence>
<feature type="domain" description="Arginyl tRNA synthetase N-terminal" evidence="12">
    <location>
        <begin position="5"/>
        <end position="94"/>
    </location>
</feature>
<name>A0A846M0R4_9SPHN</name>
<dbReference type="SUPFAM" id="SSF52374">
    <property type="entry name" value="Nucleotidylyl transferase"/>
    <property type="match status" value="1"/>
</dbReference>
<keyword evidence="5 9" id="KW-0067">ATP-binding</keyword>
<dbReference type="CDD" id="cd00671">
    <property type="entry name" value="ArgRS_core"/>
    <property type="match status" value="1"/>
</dbReference>
<dbReference type="SUPFAM" id="SSF55190">
    <property type="entry name" value="Arginyl-tRNA synthetase (ArgRS), N-terminal 'additional' domain"/>
    <property type="match status" value="1"/>
</dbReference>
<evidence type="ECO:0000256" key="2">
    <source>
        <dbReference type="ARBA" id="ARBA00022490"/>
    </source>
</evidence>
<feature type="short sequence motif" description="'HIGH' region" evidence="9">
    <location>
        <begin position="131"/>
        <end position="141"/>
    </location>
</feature>
<comment type="subunit">
    <text evidence="9">Monomer.</text>
</comment>
<protein>
    <recommendedName>
        <fullName evidence="9">Arginine--tRNA ligase</fullName>
        <ecNumber evidence="9">6.1.1.19</ecNumber>
    </recommendedName>
    <alternativeName>
        <fullName evidence="9">Arginyl-tRNA synthetase</fullName>
        <shortName evidence="9">ArgRS</shortName>
    </alternativeName>
</protein>
<evidence type="ECO:0000256" key="10">
    <source>
        <dbReference type="RuleBase" id="RU363035"/>
    </source>
</evidence>
<feature type="domain" description="DALR anticodon binding" evidence="11">
    <location>
        <begin position="451"/>
        <end position="574"/>
    </location>
</feature>
<evidence type="ECO:0000256" key="4">
    <source>
        <dbReference type="ARBA" id="ARBA00022741"/>
    </source>
</evidence>
<comment type="subcellular location">
    <subcellularLocation>
        <location evidence="9">Cytoplasm</location>
    </subcellularLocation>
</comment>
<dbReference type="InterPro" id="IPR035684">
    <property type="entry name" value="ArgRS_core"/>
</dbReference>
<evidence type="ECO:0000256" key="5">
    <source>
        <dbReference type="ARBA" id="ARBA00022840"/>
    </source>
</evidence>
<dbReference type="GO" id="GO:0004814">
    <property type="term" value="F:arginine-tRNA ligase activity"/>
    <property type="evidence" value="ECO:0007669"/>
    <property type="project" value="UniProtKB-UniRule"/>
</dbReference>
<dbReference type="PRINTS" id="PR01038">
    <property type="entry name" value="TRNASYNTHARG"/>
</dbReference>
<keyword evidence="6 9" id="KW-0648">Protein biosynthesis</keyword>
<dbReference type="PANTHER" id="PTHR11956:SF5">
    <property type="entry name" value="ARGININE--TRNA LIGASE, CYTOPLASMIC"/>
    <property type="match status" value="1"/>
</dbReference>
<dbReference type="Pfam" id="PF00133">
    <property type="entry name" value="tRNA-synt_1"/>
    <property type="match status" value="1"/>
</dbReference>
<evidence type="ECO:0000256" key="9">
    <source>
        <dbReference type="HAMAP-Rule" id="MF_00123"/>
    </source>
</evidence>
<gene>
    <name evidence="9" type="primary">argS</name>
    <name evidence="13" type="ORF">FHS54_000192</name>
</gene>
<dbReference type="InterPro" id="IPR014729">
    <property type="entry name" value="Rossmann-like_a/b/a_fold"/>
</dbReference>
<dbReference type="Gene3D" id="1.10.730.10">
    <property type="entry name" value="Isoleucyl-tRNA Synthetase, Domain 1"/>
    <property type="match status" value="1"/>
</dbReference>
<dbReference type="SUPFAM" id="SSF47323">
    <property type="entry name" value="Anticodon-binding domain of a subclass of class I aminoacyl-tRNA synthetases"/>
    <property type="match status" value="1"/>
</dbReference>
<evidence type="ECO:0000256" key="7">
    <source>
        <dbReference type="ARBA" id="ARBA00023146"/>
    </source>
</evidence>
<dbReference type="GO" id="GO:0005524">
    <property type="term" value="F:ATP binding"/>
    <property type="evidence" value="ECO:0007669"/>
    <property type="project" value="UniProtKB-UniRule"/>
</dbReference>
<dbReference type="PROSITE" id="PS00178">
    <property type="entry name" value="AA_TRNA_LIGASE_I"/>
    <property type="match status" value="1"/>
</dbReference>
<evidence type="ECO:0000313" key="14">
    <source>
        <dbReference type="Proteomes" id="UP000576821"/>
    </source>
</evidence>
<dbReference type="SMART" id="SM01016">
    <property type="entry name" value="Arg_tRNA_synt_N"/>
    <property type="match status" value="1"/>
</dbReference>
<accession>A0A846M0R4</accession>
<evidence type="ECO:0000313" key="13">
    <source>
        <dbReference type="EMBL" id="NIJ15243.1"/>
    </source>
</evidence>
<evidence type="ECO:0000259" key="12">
    <source>
        <dbReference type="SMART" id="SM01016"/>
    </source>
</evidence>
<dbReference type="InterPro" id="IPR001278">
    <property type="entry name" value="Arg-tRNA-ligase"/>
</dbReference>
<keyword evidence="7 9" id="KW-0030">Aminoacyl-tRNA synthetase</keyword>
<dbReference type="Pfam" id="PF00750">
    <property type="entry name" value="tRNA-synt_1d"/>
    <property type="match status" value="1"/>
</dbReference>
<keyword evidence="3 9" id="KW-0436">Ligase</keyword>
<dbReference type="Gene3D" id="3.40.50.620">
    <property type="entry name" value="HUPs"/>
    <property type="match status" value="1"/>
</dbReference>
<comment type="catalytic activity">
    <reaction evidence="8 9">
        <text>tRNA(Arg) + L-arginine + ATP = L-arginyl-tRNA(Arg) + AMP + diphosphate</text>
        <dbReference type="Rhea" id="RHEA:20301"/>
        <dbReference type="Rhea" id="RHEA-COMP:9658"/>
        <dbReference type="Rhea" id="RHEA-COMP:9673"/>
        <dbReference type="ChEBI" id="CHEBI:30616"/>
        <dbReference type="ChEBI" id="CHEBI:32682"/>
        <dbReference type="ChEBI" id="CHEBI:33019"/>
        <dbReference type="ChEBI" id="CHEBI:78442"/>
        <dbReference type="ChEBI" id="CHEBI:78513"/>
        <dbReference type="ChEBI" id="CHEBI:456215"/>
        <dbReference type="EC" id="6.1.1.19"/>
    </reaction>
</comment>
<dbReference type="InterPro" id="IPR005148">
    <property type="entry name" value="Arg-tRNA-synth_N"/>
</dbReference>
<evidence type="ECO:0000256" key="6">
    <source>
        <dbReference type="ARBA" id="ARBA00022917"/>
    </source>
</evidence>
<dbReference type="Proteomes" id="UP000576821">
    <property type="component" value="Unassembled WGS sequence"/>
</dbReference>
<dbReference type="InterPro" id="IPR009080">
    <property type="entry name" value="tRNAsynth_Ia_anticodon-bd"/>
</dbReference>
<comment type="caution">
    <text evidence="13">The sequence shown here is derived from an EMBL/GenBank/DDBJ whole genome shotgun (WGS) entry which is preliminary data.</text>
</comment>
<dbReference type="RefSeq" id="WP_167301918.1">
    <property type="nucleotide sequence ID" value="NZ_JAASQR010000001.1"/>
</dbReference>
<keyword evidence="14" id="KW-1185">Reference proteome</keyword>
<dbReference type="SMART" id="SM00836">
    <property type="entry name" value="DALR_1"/>
    <property type="match status" value="1"/>
</dbReference>
<organism evidence="13 14">
    <name type="scientific">Sphingobium vermicomposti</name>
    <dbReference type="NCBI Taxonomy" id="529005"/>
    <lineage>
        <taxon>Bacteria</taxon>
        <taxon>Pseudomonadati</taxon>
        <taxon>Pseudomonadota</taxon>
        <taxon>Alphaproteobacteria</taxon>
        <taxon>Sphingomonadales</taxon>
        <taxon>Sphingomonadaceae</taxon>
        <taxon>Sphingobium</taxon>
    </lineage>
</organism>
<dbReference type="AlphaFoldDB" id="A0A846M0R4"/>
<dbReference type="GO" id="GO:0005737">
    <property type="term" value="C:cytoplasm"/>
    <property type="evidence" value="ECO:0007669"/>
    <property type="project" value="UniProtKB-SubCell"/>
</dbReference>
<evidence type="ECO:0000259" key="11">
    <source>
        <dbReference type="SMART" id="SM00836"/>
    </source>
</evidence>
<dbReference type="InterPro" id="IPR008909">
    <property type="entry name" value="DALR_anticod-bd"/>
</dbReference>
<dbReference type="Pfam" id="PF05746">
    <property type="entry name" value="DALR_1"/>
    <property type="match status" value="1"/>
</dbReference>
<keyword evidence="2 9" id="KW-0963">Cytoplasm</keyword>
<dbReference type="Gene3D" id="3.30.1360.70">
    <property type="entry name" value="Arginyl tRNA synthetase N-terminal domain"/>
    <property type="match status" value="1"/>
</dbReference>
<reference evidence="13 14" key="1">
    <citation type="submission" date="2020-03" db="EMBL/GenBank/DDBJ databases">
        <title>Genomic Encyclopedia of Type Strains, Phase IV (KMG-IV): sequencing the most valuable type-strain genomes for metagenomic binning, comparative biology and taxonomic classification.</title>
        <authorList>
            <person name="Goeker M."/>
        </authorList>
    </citation>
    <scope>NUCLEOTIDE SEQUENCE [LARGE SCALE GENOMIC DNA]</scope>
    <source>
        <strain evidence="13 14">DSM 21299</strain>
    </source>
</reference>
<dbReference type="GO" id="GO:0006420">
    <property type="term" value="P:arginyl-tRNA aminoacylation"/>
    <property type="evidence" value="ECO:0007669"/>
    <property type="project" value="UniProtKB-UniRule"/>
</dbReference>
<dbReference type="EC" id="6.1.1.19" evidence="9"/>
<dbReference type="InterPro" id="IPR002300">
    <property type="entry name" value="aa-tRNA-synth_Ia"/>
</dbReference>
<evidence type="ECO:0000256" key="3">
    <source>
        <dbReference type="ARBA" id="ARBA00022598"/>
    </source>
</evidence>
<dbReference type="InterPro" id="IPR001412">
    <property type="entry name" value="aa-tRNA-synth_I_CS"/>
</dbReference>